<evidence type="ECO:0000256" key="4">
    <source>
        <dbReference type="ARBA" id="ARBA00022833"/>
    </source>
</evidence>
<protein>
    <submittedName>
        <fullName evidence="6">Creatinine amidohydrolase</fullName>
    </submittedName>
</protein>
<gene>
    <name evidence="6" type="ORF">SAMN05444483_11224</name>
</gene>
<dbReference type="EMBL" id="FQVT01000012">
    <property type="protein sequence ID" value="SHG43392.1"/>
    <property type="molecule type" value="Genomic_DNA"/>
</dbReference>
<comment type="cofactor">
    <cofactor evidence="1">
        <name>Zn(2+)</name>
        <dbReference type="ChEBI" id="CHEBI:29105"/>
    </cofactor>
</comment>
<evidence type="ECO:0000313" key="6">
    <source>
        <dbReference type="EMBL" id="SHG43392.1"/>
    </source>
</evidence>
<evidence type="ECO:0000256" key="1">
    <source>
        <dbReference type="ARBA" id="ARBA00001947"/>
    </source>
</evidence>
<dbReference type="AlphaFoldDB" id="A0A1M5JS11"/>
<dbReference type="STRING" id="1073325.SAMN05444483_11224"/>
<evidence type="ECO:0000313" key="7">
    <source>
        <dbReference type="Proteomes" id="UP000183945"/>
    </source>
</evidence>
<accession>A0A1M5JS11</accession>
<dbReference type="Proteomes" id="UP000183945">
    <property type="component" value="Unassembled WGS sequence"/>
</dbReference>
<organism evidence="6 7">
    <name type="scientific">Salegentibacter echinorum</name>
    <dbReference type="NCBI Taxonomy" id="1073325"/>
    <lineage>
        <taxon>Bacteria</taxon>
        <taxon>Pseudomonadati</taxon>
        <taxon>Bacteroidota</taxon>
        <taxon>Flavobacteriia</taxon>
        <taxon>Flavobacteriales</taxon>
        <taxon>Flavobacteriaceae</taxon>
        <taxon>Salegentibacter</taxon>
    </lineage>
</organism>
<dbReference type="GO" id="GO:0016811">
    <property type="term" value="F:hydrolase activity, acting on carbon-nitrogen (but not peptide) bonds, in linear amides"/>
    <property type="evidence" value="ECO:0007669"/>
    <property type="project" value="TreeGrafter"/>
</dbReference>
<dbReference type="SUPFAM" id="SSF102215">
    <property type="entry name" value="Creatininase"/>
    <property type="match status" value="1"/>
</dbReference>
<dbReference type="PANTHER" id="PTHR35005:SF1">
    <property type="entry name" value="2-AMINO-5-FORMYLAMINO-6-RIBOSYLAMINOPYRIMIDIN-4(3H)-ONE 5'-MONOPHOSPHATE DEFORMYLASE"/>
    <property type="match status" value="1"/>
</dbReference>
<dbReference type="Gene3D" id="3.40.50.10310">
    <property type="entry name" value="Creatininase"/>
    <property type="match status" value="1"/>
</dbReference>
<sequence length="267" mass="30109">MQQKFLILKIMEKQIKPYVLADTNWKHVKDEEFSVAILPWGATEAHNYHLPYATDNILAEEAAIRSAGKAWEQQAKAVVLPCIPFGVNTGQMDVKLCMNFNPSTQYAILKDVAQVLQKHGINKLVILNAHGGNNFKQMIRELSLEYPKLFACSVNWWQTTDAKPYFKEPGDHAGELETAAIMHLRPQLVLPLEEAGTGKAKEFKITALREGWASAQREWTQVTKDTGVGNPKAATAEKGEVFFEKSTDLIAEFLQELHEADLKDMYH</sequence>
<dbReference type="Pfam" id="PF02633">
    <property type="entry name" value="Creatininase"/>
    <property type="match status" value="1"/>
</dbReference>
<name>A0A1M5JS11_SALEC</name>
<keyword evidence="4" id="KW-0862">Zinc</keyword>
<keyword evidence="7" id="KW-1185">Reference proteome</keyword>
<dbReference type="PANTHER" id="PTHR35005">
    <property type="entry name" value="3-DEHYDRO-SCYLLO-INOSOSE HYDROLASE"/>
    <property type="match status" value="1"/>
</dbReference>
<keyword evidence="2" id="KW-0479">Metal-binding</keyword>
<dbReference type="GO" id="GO:0046872">
    <property type="term" value="F:metal ion binding"/>
    <property type="evidence" value="ECO:0007669"/>
    <property type="project" value="UniProtKB-KW"/>
</dbReference>
<evidence type="ECO:0000256" key="2">
    <source>
        <dbReference type="ARBA" id="ARBA00022723"/>
    </source>
</evidence>
<dbReference type="GO" id="GO:0009231">
    <property type="term" value="P:riboflavin biosynthetic process"/>
    <property type="evidence" value="ECO:0007669"/>
    <property type="project" value="TreeGrafter"/>
</dbReference>
<dbReference type="InterPro" id="IPR003785">
    <property type="entry name" value="Creatininase/forma_Hydrolase"/>
</dbReference>
<reference evidence="7" key="1">
    <citation type="submission" date="2016-11" db="EMBL/GenBank/DDBJ databases">
        <authorList>
            <person name="Varghese N."/>
            <person name="Submissions S."/>
        </authorList>
    </citation>
    <scope>NUCLEOTIDE SEQUENCE [LARGE SCALE GENOMIC DNA]</scope>
    <source>
        <strain evidence="7">DSM 24579</strain>
    </source>
</reference>
<comment type="similarity">
    <text evidence="5">Belongs to the creatininase superfamily.</text>
</comment>
<evidence type="ECO:0000256" key="5">
    <source>
        <dbReference type="ARBA" id="ARBA00024029"/>
    </source>
</evidence>
<dbReference type="InterPro" id="IPR024087">
    <property type="entry name" value="Creatininase-like_sf"/>
</dbReference>
<evidence type="ECO:0000256" key="3">
    <source>
        <dbReference type="ARBA" id="ARBA00022801"/>
    </source>
</evidence>
<keyword evidence="3 6" id="KW-0378">Hydrolase</keyword>
<proteinExistence type="inferred from homology"/>